<accession>A0A6G9HEA8</accession>
<dbReference type="EMBL" id="MN604017">
    <property type="protein sequence ID" value="QIQ08676.1"/>
    <property type="molecule type" value="Genomic_DNA"/>
</dbReference>
<gene>
    <name evidence="1" type="primary">ORF60</name>
</gene>
<protein>
    <submittedName>
        <fullName evidence="1">Uncharacterized protein</fullName>
    </submittedName>
</protein>
<evidence type="ECO:0000313" key="1">
    <source>
        <dbReference type="EMBL" id="QIQ08676.1"/>
    </source>
</evidence>
<organism evidence="1">
    <name type="scientific">Panulirus argus virus 1</name>
    <dbReference type="NCBI Taxonomy" id="380624"/>
    <lineage>
        <taxon>Viruses</taxon>
    </lineage>
</organism>
<reference evidence="1" key="1">
    <citation type="journal article" date="2020" name="MBio">
        <title>A New Family of DNA Viruses Causing Disease in Crustaceans from Diverse Aquatic Biomes.</title>
        <authorList>
            <person name="Subramaniam K."/>
            <person name="Behringer D.C."/>
            <person name="Bojko J."/>
            <person name="Yutin N."/>
            <person name="Clark A.S."/>
            <person name="Bateman K.S."/>
            <person name="van Aerle R."/>
            <person name="Bass D."/>
            <person name="Kerr R.C."/>
            <person name="Koonin E.V."/>
            <person name="Stentiford G.D."/>
            <person name="Waltzek T.B."/>
        </authorList>
    </citation>
    <scope>NUCLEOTIDE SEQUENCE</scope>
</reference>
<name>A0A6G9HEA8_9VIRU</name>
<sequence length="165" mass="18869">MLIQNMSSTVLHQCNGHHKAWVSDSTIDLPTNSNVINVCISGIQFVEEAKRQQQQQQQQQRRRDRPAAGSVSVSVLQNVYIHTLGKPRWIPFVCKELVYISADDIFRSNALAVFDRRGEGTRWGLFNKTFKKELGTHIPYLVNNVVMEIKCHGDAEAILLEYSHY</sequence>
<proteinExistence type="predicted"/>